<sequence length="464" mass="50509">MKFSQFSVGQYVSFDKTFSLTDYEKFRDFSADSNPLHWNRDFALASGSAQPILPLGLATSPFSAIAGMAFPGVPSLIISSSYNAHSPVHYDRDITYSAKITHISAEKRILKLELKAYEKTVALISGEMVVQARFDEWEIPADLTAEFTLKQPNNLVLITGSDGAIGSACATQFEKAGWRVIRHSRKRQAAEVITADLSQEEGRSRLAEAVKQYQPALIIHSASADIIAPLQELIATNYQSLKSLTEASLPGMLAAQRGRIINIGSVAQQRASEPLTDYAGAKSLADWYLQQTALRYRENGIETTTILCDLTRSAFSSALDLSGTTPLEPEEVAESVLTTGLQQQRLAGHYILTSNGLFELRDEEKSAAALHDIPPEKTAPTPAGVNAAVTHSRSALRALLNQILPDSVGKSDQQLRMNNISGWDSMIQIAIALEVEEKFGITLSGSAISELTSFDALCQAIESR</sequence>
<keyword evidence="2" id="KW-0560">Oxidoreductase</keyword>
<dbReference type="Pfam" id="PF00106">
    <property type="entry name" value="adh_short"/>
    <property type="match status" value="1"/>
</dbReference>
<accession>A0ABM7N7E1</accession>
<dbReference type="PRINTS" id="PR00081">
    <property type="entry name" value="GDHRDH"/>
</dbReference>
<dbReference type="Gene3D" id="1.10.1200.10">
    <property type="entry name" value="ACP-like"/>
    <property type="match status" value="1"/>
</dbReference>
<name>A0ABM7N7E1_ERWRD</name>
<dbReference type="InterPro" id="IPR036736">
    <property type="entry name" value="ACP-like_sf"/>
</dbReference>
<dbReference type="CDD" id="cd05233">
    <property type="entry name" value="SDR_c"/>
    <property type="match status" value="1"/>
</dbReference>
<geneLocation type="plasmid" evidence="3 4">
    <name>pERA53</name>
</geneLocation>
<gene>
    <name evidence="3" type="ORF">ERHA53_47340</name>
</gene>
<evidence type="ECO:0008006" key="5">
    <source>
        <dbReference type="Google" id="ProtNLM"/>
    </source>
</evidence>
<dbReference type="SUPFAM" id="SSF54637">
    <property type="entry name" value="Thioesterase/thiol ester dehydrase-isomerase"/>
    <property type="match status" value="1"/>
</dbReference>
<evidence type="ECO:0000256" key="1">
    <source>
        <dbReference type="ARBA" id="ARBA00006484"/>
    </source>
</evidence>
<comment type="similarity">
    <text evidence="1">Belongs to the short-chain dehydrogenases/reductases (SDR) family.</text>
</comment>
<protein>
    <recommendedName>
        <fullName evidence="5">Carrier domain-containing protein</fullName>
    </recommendedName>
</protein>
<dbReference type="SUPFAM" id="SSF47336">
    <property type="entry name" value="ACP-like"/>
    <property type="match status" value="1"/>
</dbReference>
<dbReference type="Gene3D" id="3.40.50.720">
    <property type="entry name" value="NAD(P)-binding Rossmann-like Domain"/>
    <property type="match status" value="1"/>
</dbReference>
<dbReference type="SUPFAM" id="SSF51735">
    <property type="entry name" value="NAD(P)-binding Rossmann-fold domains"/>
    <property type="match status" value="1"/>
</dbReference>
<dbReference type="InterPro" id="IPR002347">
    <property type="entry name" value="SDR_fam"/>
</dbReference>
<dbReference type="InterPro" id="IPR036291">
    <property type="entry name" value="NAD(P)-bd_dom_sf"/>
</dbReference>
<dbReference type="InterPro" id="IPR029069">
    <property type="entry name" value="HotDog_dom_sf"/>
</dbReference>
<proteinExistence type="inferred from homology"/>
<reference evidence="3 4" key="1">
    <citation type="submission" date="2021-01" db="EMBL/GenBank/DDBJ databases">
        <title>Complete genome sequence of Erwinia rhapontici MAFF 311153.</title>
        <authorList>
            <person name="Morohoshi T."/>
            <person name="Someya N."/>
        </authorList>
    </citation>
    <scope>NUCLEOTIDE SEQUENCE [LARGE SCALE GENOMIC DNA]</scope>
    <source>
        <strain evidence="3 4">MAFF 311153</strain>
        <plasmid evidence="3 4">pERA53</plasmid>
    </source>
</reference>
<dbReference type="PANTHER" id="PTHR44196">
    <property type="entry name" value="DEHYDROGENASE/REDUCTASE SDR FAMILY MEMBER 7B"/>
    <property type="match status" value="1"/>
</dbReference>
<evidence type="ECO:0000313" key="3">
    <source>
        <dbReference type="EMBL" id="BCQ37391.1"/>
    </source>
</evidence>
<dbReference type="Proteomes" id="UP000677515">
    <property type="component" value="Plasmid pERA53"/>
</dbReference>
<dbReference type="RefSeq" id="WP_213202495.1">
    <property type="nucleotide sequence ID" value="NZ_AP024330.1"/>
</dbReference>
<evidence type="ECO:0000313" key="4">
    <source>
        <dbReference type="Proteomes" id="UP000677515"/>
    </source>
</evidence>
<dbReference type="EMBL" id="AP024330">
    <property type="protein sequence ID" value="BCQ37391.1"/>
    <property type="molecule type" value="Genomic_DNA"/>
</dbReference>
<dbReference type="PANTHER" id="PTHR44196:SF1">
    <property type="entry name" value="DEHYDROGENASE_REDUCTASE SDR FAMILY MEMBER 7B"/>
    <property type="match status" value="1"/>
</dbReference>
<organism evidence="3 4">
    <name type="scientific">Erwinia rhapontici</name>
    <name type="common">Pectobacterium rhapontici</name>
    <dbReference type="NCBI Taxonomy" id="55212"/>
    <lineage>
        <taxon>Bacteria</taxon>
        <taxon>Pseudomonadati</taxon>
        <taxon>Pseudomonadota</taxon>
        <taxon>Gammaproteobacteria</taxon>
        <taxon>Enterobacterales</taxon>
        <taxon>Erwiniaceae</taxon>
        <taxon>Erwinia</taxon>
    </lineage>
</organism>
<dbReference type="Gene3D" id="3.10.129.10">
    <property type="entry name" value="Hotdog Thioesterase"/>
    <property type="match status" value="1"/>
</dbReference>
<keyword evidence="4" id="KW-1185">Reference proteome</keyword>
<evidence type="ECO:0000256" key="2">
    <source>
        <dbReference type="ARBA" id="ARBA00023002"/>
    </source>
</evidence>
<keyword evidence="3" id="KW-0614">Plasmid</keyword>